<dbReference type="EMBL" id="BAAAEO010000001">
    <property type="protein sequence ID" value="GAA0540827.1"/>
    <property type="molecule type" value="Genomic_DNA"/>
</dbReference>
<keyword evidence="1" id="KW-0472">Membrane</keyword>
<evidence type="ECO:0000313" key="4">
    <source>
        <dbReference type="Proteomes" id="UP001501169"/>
    </source>
</evidence>
<accession>A0ABN1DDM3</accession>
<gene>
    <name evidence="3" type="ORF">GCM10009098_05510</name>
</gene>
<sequence>MPKNFIKKYLPSPEKIKQQKLLKLFGSLLHDGNLWHLNRRSARGAFAVGLFFAWMPIPFQMVASAAVAIPMRVNLPLSVSLVWLTNPLTMPVLFYLSYLVGCVVLRTPIEHFAFEASWAWLQHSIASIGKPFLTGCLLMGICSAVAGYFVIDWLWRVSIRKAQLLRKLKRSKPAN</sequence>
<dbReference type="Pfam" id="PF09835">
    <property type="entry name" value="DUF2062"/>
    <property type="match status" value="1"/>
</dbReference>
<keyword evidence="4" id="KW-1185">Reference proteome</keyword>
<evidence type="ECO:0000259" key="2">
    <source>
        <dbReference type="Pfam" id="PF09835"/>
    </source>
</evidence>
<keyword evidence="1" id="KW-0812">Transmembrane</keyword>
<name>A0ABN1DDM3_9GAMM</name>
<dbReference type="RefSeq" id="WP_134054442.1">
    <property type="nucleotide sequence ID" value="NZ_BAAAEO010000001.1"/>
</dbReference>
<feature type="transmembrane region" description="Helical" evidence="1">
    <location>
        <begin position="45"/>
        <end position="69"/>
    </location>
</feature>
<feature type="transmembrane region" description="Helical" evidence="1">
    <location>
        <begin position="81"/>
        <end position="105"/>
    </location>
</feature>
<proteinExistence type="predicted"/>
<organism evidence="3 4">
    <name type="scientific">Rheinheimera aquimaris</name>
    <dbReference type="NCBI Taxonomy" id="412437"/>
    <lineage>
        <taxon>Bacteria</taxon>
        <taxon>Pseudomonadati</taxon>
        <taxon>Pseudomonadota</taxon>
        <taxon>Gammaproteobacteria</taxon>
        <taxon>Chromatiales</taxon>
        <taxon>Chromatiaceae</taxon>
        <taxon>Rheinheimera</taxon>
    </lineage>
</organism>
<evidence type="ECO:0000256" key="1">
    <source>
        <dbReference type="SAM" id="Phobius"/>
    </source>
</evidence>
<dbReference type="PANTHER" id="PTHR40547:SF1">
    <property type="entry name" value="SLL0298 PROTEIN"/>
    <property type="match status" value="1"/>
</dbReference>
<evidence type="ECO:0000313" key="3">
    <source>
        <dbReference type="EMBL" id="GAA0540827.1"/>
    </source>
</evidence>
<protein>
    <submittedName>
        <fullName evidence="3">DUF2062 domain-containing protein</fullName>
    </submittedName>
</protein>
<comment type="caution">
    <text evidence="3">The sequence shown here is derived from an EMBL/GenBank/DDBJ whole genome shotgun (WGS) entry which is preliminary data.</text>
</comment>
<reference evidence="3 4" key="1">
    <citation type="journal article" date="2019" name="Int. J. Syst. Evol. Microbiol.">
        <title>The Global Catalogue of Microorganisms (GCM) 10K type strain sequencing project: providing services to taxonomists for standard genome sequencing and annotation.</title>
        <authorList>
            <consortium name="The Broad Institute Genomics Platform"/>
            <consortium name="The Broad Institute Genome Sequencing Center for Infectious Disease"/>
            <person name="Wu L."/>
            <person name="Ma J."/>
        </authorList>
    </citation>
    <scope>NUCLEOTIDE SEQUENCE [LARGE SCALE GENOMIC DNA]</scope>
    <source>
        <strain evidence="3 4">JCM 14331</strain>
    </source>
</reference>
<dbReference type="InterPro" id="IPR018639">
    <property type="entry name" value="DUF2062"/>
</dbReference>
<keyword evidence="1" id="KW-1133">Transmembrane helix</keyword>
<feature type="domain" description="DUF2062" evidence="2">
    <location>
        <begin position="23"/>
        <end position="162"/>
    </location>
</feature>
<dbReference type="PANTHER" id="PTHR40547">
    <property type="entry name" value="SLL0298 PROTEIN"/>
    <property type="match status" value="1"/>
</dbReference>
<feature type="transmembrane region" description="Helical" evidence="1">
    <location>
        <begin position="132"/>
        <end position="151"/>
    </location>
</feature>
<dbReference type="Proteomes" id="UP001501169">
    <property type="component" value="Unassembled WGS sequence"/>
</dbReference>